<keyword evidence="18" id="KW-1185">Reference proteome</keyword>
<dbReference type="GO" id="GO:0070814">
    <property type="term" value="P:hydrogen sulfide biosynthetic process"/>
    <property type="evidence" value="ECO:0007669"/>
    <property type="project" value="UniProtKB-UniRule"/>
</dbReference>
<evidence type="ECO:0000256" key="8">
    <source>
        <dbReference type="ARBA" id="ARBA00022741"/>
    </source>
</evidence>
<dbReference type="InterPro" id="IPR059117">
    <property type="entry name" value="APS_kinase_dom"/>
</dbReference>
<evidence type="ECO:0000256" key="15">
    <source>
        <dbReference type="RuleBase" id="RU004347"/>
    </source>
</evidence>
<keyword evidence="14" id="KW-0597">Phosphoprotein</keyword>
<protein>
    <recommendedName>
        <fullName evidence="6 14">Adenylyl-sulfate kinase</fullName>
        <ecNumber evidence="5 14">2.7.1.25</ecNumber>
    </recommendedName>
    <alternativeName>
        <fullName evidence="12 14">APS kinase</fullName>
    </alternativeName>
    <alternativeName>
        <fullName evidence="13 14">ATP adenosine-5'-phosphosulfate 3'-phosphotransferase</fullName>
    </alternativeName>
    <alternativeName>
        <fullName evidence="11 14">Adenosine-5'-phosphosulfate kinase</fullName>
    </alternativeName>
</protein>
<feature type="domain" description="APS kinase" evidence="16">
    <location>
        <begin position="55"/>
        <end position="203"/>
    </location>
</feature>
<dbReference type="InterPro" id="IPR027417">
    <property type="entry name" value="P-loop_NTPase"/>
</dbReference>
<evidence type="ECO:0000313" key="17">
    <source>
        <dbReference type="EMBL" id="PMS18982.1"/>
    </source>
</evidence>
<dbReference type="UniPathway" id="UPA00140">
    <property type="reaction ID" value="UER00205"/>
</dbReference>
<evidence type="ECO:0000256" key="5">
    <source>
        <dbReference type="ARBA" id="ARBA00012121"/>
    </source>
</evidence>
<evidence type="ECO:0000256" key="10">
    <source>
        <dbReference type="ARBA" id="ARBA00022840"/>
    </source>
</evidence>
<keyword evidence="8 14" id="KW-0547">Nucleotide-binding</keyword>
<dbReference type="EMBL" id="PNYB01000023">
    <property type="protein sequence ID" value="PMS18982.1"/>
    <property type="molecule type" value="Genomic_DNA"/>
</dbReference>
<evidence type="ECO:0000259" key="16">
    <source>
        <dbReference type="Pfam" id="PF01583"/>
    </source>
</evidence>
<dbReference type="PANTHER" id="PTHR11055">
    <property type="entry name" value="BIFUNCTIONAL 3'-PHOSPHOADENOSINE 5'-PHOSPHOSULFATE SYNTHASE"/>
    <property type="match status" value="1"/>
</dbReference>
<evidence type="ECO:0000256" key="9">
    <source>
        <dbReference type="ARBA" id="ARBA00022777"/>
    </source>
</evidence>
<dbReference type="GO" id="GO:0004020">
    <property type="term" value="F:adenylylsulfate kinase activity"/>
    <property type="evidence" value="ECO:0007669"/>
    <property type="project" value="UniProtKB-UniRule"/>
</dbReference>
<proteinExistence type="inferred from homology"/>
<dbReference type="GO" id="GO:0000103">
    <property type="term" value="P:sulfate assimilation"/>
    <property type="evidence" value="ECO:0007669"/>
    <property type="project" value="UniProtKB-UniRule"/>
</dbReference>
<dbReference type="Proteomes" id="UP000235347">
    <property type="component" value="Unassembled WGS sequence"/>
</dbReference>
<dbReference type="SUPFAM" id="SSF52540">
    <property type="entry name" value="P-loop containing nucleoside triphosphate hydrolases"/>
    <property type="match status" value="1"/>
</dbReference>
<evidence type="ECO:0000256" key="11">
    <source>
        <dbReference type="ARBA" id="ARBA00029724"/>
    </source>
</evidence>
<dbReference type="PANTHER" id="PTHR11055:SF63">
    <property type="entry name" value="ADENYLYL-SULFATE KINASE 1, CHLOROPLASTIC"/>
    <property type="match status" value="1"/>
</dbReference>
<dbReference type="NCBIfam" id="NF003013">
    <property type="entry name" value="PRK03846.1"/>
    <property type="match status" value="1"/>
</dbReference>
<dbReference type="InterPro" id="IPR002891">
    <property type="entry name" value="APS"/>
</dbReference>
<organism evidence="17 18">
    <name type="scientific">Trinickia soli</name>
    <dbReference type="NCBI Taxonomy" id="380675"/>
    <lineage>
        <taxon>Bacteria</taxon>
        <taxon>Pseudomonadati</taxon>
        <taxon>Pseudomonadota</taxon>
        <taxon>Betaproteobacteria</taxon>
        <taxon>Burkholderiales</taxon>
        <taxon>Burkholderiaceae</taxon>
        <taxon>Trinickia</taxon>
    </lineage>
</organism>
<evidence type="ECO:0000256" key="2">
    <source>
        <dbReference type="ARBA" id="ARBA00002632"/>
    </source>
</evidence>
<dbReference type="EC" id="2.7.1.25" evidence="5 14"/>
<dbReference type="HAMAP" id="MF_00065">
    <property type="entry name" value="Adenylyl_sulf_kinase"/>
    <property type="match status" value="1"/>
</dbReference>
<comment type="catalytic activity">
    <reaction evidence="1 14 15">
        <text>adenosine 5'-phosphosulfate + ATP = 3'-phosphoadenylyl sulfate + ADP + H(+)</text>
        <dbReference type="Rhea" id="RHEA:24152"/>
        <dbReference type="ChEBI" id="CHEBI:15378"/>
        <dbReference type="ChEBI" id="CHEBI:30616"/>
        <dbReference type="ChEBI" id="CHEBI:58243"/>
        <dbReference type="ChEBI" id="CHEBI:58339"/>
        <dbReference type="ChEBI" id="CHEBI:456216"/>
        <dbReference type="EC" id="2.7.1.25"/>
    </reaction>
</comment>
<dbReference type="NCBIfam" id="TIGR00455">
    <property type="entry name" value="apsK"/>
    <property type="match status" value="1"/>
</dbReference>
<dbReference type="GO" id="GO:0005524">
    <property type="term" value="F:ATP binding"/>
    <property type="evidence" value="ECO:0007669"/>
    <property type="project" value="UniProtKB-UniRule"/>
</dbReference>
<comment type="caution">
    <text evidence="17">The sequence shown here is derived from an EMBL/GenBank/DDBJ whole genome shotgun (WGS) entry which is preliminary data.</text>
</comment>
<gene>
    <name evidence="14 17" type="primary">cysC</name>
    <name evidence="17" type="ORF">C0Z19_22365</name>
</gene>
<evidence type="ECO:0000256" key="6">
    <source>
        <dbReference type="ARBA" id="ARBA00018163"/>
    </source>
</evidence>
<evidence type="ECO:0000256" key="3">
    <source>
        <dbReference type="ARBA" id="ARBA00004806"/>
    </source>
</evidence>
<evidence type="ECO:0000256" key="4">
    <source>
        <dbReference type="ARBA" id="ARBA00007008"/>
    </source>
</evidence>
<dbReference type="Gene3D" id="3.40.50.300">
    <property type="entry name" value="P-loop containing nucleotide triphosphate hydrolases"/>
    <property type="match status" value="1"/>
</dbReference>
<accession>A0A2N7VPD2</accession>
<dbReference type="RefSeq" id="WP_102612017.1">
    <property type="nucleotide sequence ID" value="NZ_CADIKD010000019.1"/>
</dbReference>
<evidence type="ECO:0000256" key="14">
    <source>
        <dbReference type="HAMAP-Rule" id="MF_00065"/>
    </source>
</evidence>
<reference evidence="17 18" key="1">
    <citation type="submission" date="2018-01" db="EMBL/GenBank/DDBJ databases">
        <title>Whole genome analyses suggest that Burkholderia sensu lato contains two further novel genera in the rhizoxinica-symbiotica group Mycetohabitans gen. nov., and Trinickia gen. nov.: implications for the evolution of diazotrophy and nodulation in the Burkholderiaceae.</title>
        <authorList>
            <person name="Estrada-de los Santos P."/>
            <person name="Palmer M."/>
            <person name="Chavez-Ramirez B."/>
            <person name="Beukes C."/>
            <person name="Steenkamp E.T."/>
            <person name="Hirsch A.M."/>
            <person name="Manyaka P."/>
            <person name="Maluk M."/>
            <person name="Lafos M."/>
            <person name="Crook M."/>
            <person name="Gross E."/>
            <person name="Simon M.F."/>
            <person name="Bueno dos Reis Junior F."/>
            <person name="Poole P.S."/>
            <person name="Venter S.N."/>
            <person name="James E.K."/>
        </authorList>
    </citation>
    <scope>NUCLEOTIDE SEQUENCE [LARGE SCALE GENOMIC DNA]</scope>
    <source>
        <strain evidence="17 18">GP25-8</strain>
    </source>
</reference>
<keyword evidence="9 14" id="KW-0418">Kinase</keyword>
<evidence type="ECO:0000256" key="1">
    <source>
        <dbReference type="ARBA" id="ARBA00001823"/>
    </source>
</evidence>
<keyword evidence="7 14" id="KW-0808">Transferase</keyword>
<comment type="pathway">
    <text evidence="3 14 15">Sulfur metabolism; hydrogen sulfide biosynthesis; sulfite from sulfate: step 2/3.</text>
</comment>
<evidence type="ECO:0000256" key="13">
    <source>
        <dbReference type="ARBA" id="ARBA00031464"/>
    </source>
</evidence>
<evidence type="ECO:0000256" key="12">
    <source>
        <dbReference type="ARBA" id="ARBA00031393"/>
    </source>
</evidence>
<comment type="similarity">
    <text evidence="4 14 15">Belongs to the APS kinase family.</text>
</comment>
<name>A0A2N7VPD2_9BURK</name>
<evidence type="ECO:0000313" key="18">
    <source>
        <dbReference type="Proteomes" id="UP000235347"/>
    </source>
</evidence>
<sequence length="234" mass="25681">MDGNAQARAAQPWPAYEVESGSVGWRSAGGDNANVFRHAGSLSEDARELQFGHPPMTFWLTGLSGAGKSTIAFDLERLLRCEARPCVVLDGDNLRCGLNRDLGFSDRDRRENIRRAAEVARVMNDVGLVVITSFVSPLRDDRAAAREIIGDARFVEVHVSTPLQVCESRDPKGLYRKARRGELAQFTGIGAPYEPPLAPALSLDTARLPQGGAAAQLLDYLRRRDREHEDGQRG</sequence>
<comment type="function">
    <text evidence="2 14 15">Catalyzes the synthesis of activated sulfate.</text>
</comment>
<dbReference type="AlphaFoldDB" id="A0A2N7VPD2"/>
<feature type="binding site" evidence="14">
    <location>
        <begin position="62"/>
        <end position="69"/>
    </location>
    <ligand>
        <name>ATP</name>
        <dbReference type="ChEBI" id="CHEBI:30616"/>
    </ligand>
</feature>
<evidence type="ECO:0000256" key="7">
    <source>
        <dbReference type="ARBA" id="ARBA00022679"/>
    </source>
</evidence>
<feature type="active site" description="Phosphoserine intermediate" evidence="14">
    <location>
        <position position="136"/>
    </location>
</feature>
<keyword evidence="10 14" id="KW-0067">ATP-binding</keyword>
<dbReference type="Pfam" id="PF01583">
    <property type="entry name" value="APS_kinase"/>
    <property type="match status" value="1"/>
</dbReference>
<dbReference type="CDD" id="cd02027">
    <property type="entry name" value="APSK"/>
    <property type="match status" value="1"/>
</dbReference>